<accession>A0A835AXG3</accession>
<keyword evidence="2" id="KW-0645">Protease</keyword>
<feature type="domain" description="Ubiquitin-like protease family profile" evidence="5">
    <location>
        <begin position="56"/>
        <end position="102"/>
    </location>
</feature>
<keyword evidence="7" id="KW-1185">Reference proteome</keyword>
<dbReference type="OrthoDB" id="661197at2759"/>
<evidence type="ECO:0000313" key="7">
    <source>
        <dbReference type="Proteomes" id="UP000636709"/>
    </source>
</evidence>
<dbReference type="GO" id="GO:0006508">
    <property type="term" value="P:proteolysis"/>
    <property type="evidence" value="ECO:0007669"/>
    <property type="project" value="UniProtKB-KW"/>
</dbReference>
<feature type="transmembrane region" description="Helical" evidence="4">
    <location>
        <begin position="107"/>
        <end position="128"/>
    </location>
</feature>
<evidence type="ECO:0000256" key="2">
    <source>
        <dbReference type="ARBA" id="ARBA00022670"/>
    </source>
</evidence>
<dbReference type="InterPro" id="IPR038765">
    <property type="entry name" value="Papain-like_cys_pep_sf"/>
</dbReference>
<keyword evidence="4" id="KW-0472">Membrane</keyword>
<organism evidence="6 7">
    <name type="scientific">Digitaria exilis</name>
    <dbReference type="NCBI Taxonomy" id="1010633"/>
    <lineage>
        <taxon>Eukaryota</taxon>
        <taxon>Viridiplantae</taxon>
        <taxon>Streptophyta</taxon>
        <taxon>Embryophyta</taxon>
        <taxon>Tracheophyta</taxon>
        <taxon>Spermatophyta</taxon>
        <taxon>Magnoliopsida</taxon>
        <taxon>Liliopsida</taxon>
        <taxon>Poales</taxon>
        <taxon>Poaceae</taxon>
        <taxon>PACMAD clade</taxon>
        <taxon>Panicoideae</taxon>
        <taxon>Panicodae</taxon>
        <taxon>Paniceae</taxon>
        <taxon>Anthephorinae</taxon>
        <taxon>Digitaria</taxon>
    </lineage>
</organism>
<dbReference type="Pfam" id="PF02902">
    <property type="entry name" value="Peptidase_C48"/>
    <property type="match status" value="1"/>
</dbReference>
<name>A0A835AXG3_9POAL</name>
<evidence type="ECO:0000256" key="3">
    <source>
        <dbReference type="ARBA" id="ARBA00022801"/>
    </source>
</evidence>
<dbReference type="Gene3D" id="3.40.395.10">
    <property type="entry name" value="Adenoviral Proteinase, Chain A"/>
    <property type="match status" value="1"/>
</dbReference>
<feature type="transmembrane region" description="Helical" evidence="4">
    <location>
        <begin position="66"/>
        <end position="86"/>
    </location>
</feature>
<keyword evidence="4" id="KW-1133">Transmembrane helix</keyword>
<keyword evidence="3" id="KW-0378">Hydrolase</keyword>
<evidence type="ECO:0000256" key="4">
    <source>
        <dbReference type="SAM" id="Phobius"/>
    </source>
</evidence>
<dbReference type="GO" id="GO:0008234">
    <property type="term" value="F:cysteine-type peptidase activity"/>
    <property type="evidence" value="ECO:0007669"/>
    <property type="project" value="InterPro"/>
</dbReference>
<protein>
    <recommendedName>
        <fullName evidence="5">Ubiquitin-like protease family profile domain-containing protein</fullName>
    </recommendedName>
</protein>
<dbReference type="EMBL" id="JACEFO010002165">
    <property type="protein sequence ID" value="KAF8676454.1"/>
    <property type="molecule type" value="Genomic_DNA"/>
</dbReference>
<evidence type="ECO:0000256" key="1">
    <source>
        <dbReference type="ARBA" id="ARBA00005234"/>
    </source>
</evidence>
<gene>
    <name evidence="6" type="ORF">HU200_047008</name>
</gene>
<proteinExistence type="inferred from homology"/>
<dbReference type="SUPFAM" id="SSF54001">
    <property type="entry name" value="Cysteine proteinases"/>
    <property type="match status" value="1"/>
</dbReference>
<dbReference type="InterPro" id="IPR003653">
    <property type="entry name" value="Peptidase_C48_C"/>
</dbReference>
<reference evidence="6" key="1">
    <citation type="submission" date="2020-07" db="EMBL/GenBank/DDBJ databases">
        <title>Genome sequence and genetic diversity analysis of an under-domesticated orphan crop, white fonio (Digitaria exilis).</title>
        <authorList>
            <person name="Bennetzen J.L."/>
            <person name="Chen S."/>
            <person name="Ma X."/>
            <person name="Wang X."/>
            <person name="Yssel A.E.J."/>
            <person name="Chaluvadi S.R."/>
            <person name="Johnson M."/>
            <person name="Gangashetty P."/>
            <person name="Hamidou F."/>
            <person name="Sanogo M.D."/>
            <person name="Zwaenepoel A."/>
            <person name="Wallace J."/>
            <person name="Van De Peer Y."/>
            <person name="Van Deynze A."/>
        </authorList>
    </citation>
    <scope>NUCLEOTIDE SEQUENCE</scope>
    <source>
        <tissue evidence="6">Leaves</tissue>
    </source>
</reference>
<comment type="similarity">
    <text evidence="1">Belongs to the peptidase C48 family.</text>
</comment>
<dbReference type="AlphaFoldDB" id="A0A835AXG3"/>
<comment type="caution">
    <text evidence="6">The sequence shown here is derived from an EMBL/GenBank/DDBJ whole genome shotgun (WGS) entry which is preliminary data.</text>
</comment>
<sequence>MILWSYQFNLDEADAWAADNSIVKKYAFSAIMTDKLGVNPSKFIVDSCSKELIRLNSTWNFSKMDLLFFPIVHKGHWVLLCIYMFLKQISWFNSISGTTDTPCFNTAKNLVISCPLVFLIFVAASFSWCKFHCNSRVHDPFCYLFRSKTSQELPCTNKF</sequence>
<evidence type="ECO:0000313" key="6">
    <source>
        <dbReference type="EMBL" id="KAF8676454.1"/>
    </source>
</evidence>
<evidence type="ECO:0000259" key="5">
    <source>
        <dbReference type="Pfam" id="PF02902"/>
    </source>
</evidence>
<dbReference type="Proteomes" id="UP000636709">
    <property type="component" value="Unassembled WGS sequence"/>
</dbReference>
<keyword evidence="4" id="KW-0812">Transmembrane</keyword>